<feature type="compositionally biased region" description="Low complexity" evidence="1">
    <location>
        <begin position="32"/>
        <end position="44"/>
    </location>
</feature>
<feature type="compositionally biased region" description="Pro residues" evidence="1">
    <location>
        <begin position="89"/>
        <end position="98"/>
    </location>
</feature>
<feature type="compositionally biased region" description="Low complexity" evidence="1">
    <location>
        <begin position="1"/>
        <end position="24"/>
    </location>
</feature>
<keyword evidence="3" id="KW-1185">Reference proteome</keyword>
<evidence type="ECO:0000256" key="1">
    <source>
        <dbReference type="SAM" id="MobiDB-lite"/>
    </source>
</evidence>
<dbReference type="RefSeq" id="XP_007869227.1">
    <property type="nucleotide sequence ID" value="XM_007871036.1"/>
</dbReference>
<dbReference type="KEGG" id="gtr:GLOTRDRAFT_132151"/>
<dbReference type="OMA" id="SCPRVMY"/>
<organism evidence="2 3">
    <name type="scientific">Gloeophyllum trabeum (strain ATCC 11539 / FP-39264 / Madison 617)</name>
    <name type="common">Brown rot fungus</name>
    <dbReference type="NCBI Taxonomy" id="670483"/>
    <lineage>
        <taxon>Eukaryota</taxon>
        <taxon>Fungi</taxon>
        <taxon>Dikarya</taxon>
        <taxon>Basidiomycota</taxon>
        <taxon>Agaricomycotina</taxon>
        <taxon>Agaricomycetes</taxon>
        <taxon>Gloeophyllales</taxon>
        <taxon>Gloeophyllaceae</taxon>
        <taxon>Gloeophyllum</taxon>
    </lineage>
</organism>
<dbReference type="eggNOG" id="ENOG502SYW7">
    <property type="taxonomic scope" value="Eukaryota"/>
</dbReference>
<sequence length="171" mass="18287">MAFFTPAHATPRPTLPPLRSLDLPYPLAPHASTSTSTSSNDSNDFQSPDLTHPLFHRPRQVSVSSTTSSRLSASPSPPPTSPSALSLSPRPPPQPQPPKFRLVPAPLASADAVLVVPPPSASSQPDQPLLLVGDALRHVRGPGRELAKGARVHPYKIVRERRTQGMVETTK</sequence>
<protein>
    <submittedName>
        <fullName evidence="2">Uncharacterized protein</fullName>
    </submittedName>
</protein>
<name>S7RCU9_GLOTA</name>
<evidence type="ECO:0000313" key="2">
    <source>
        <dbReference type="EMBL" id="EPQ52025.1"/>
    </source>
</evidence>
<dbReference type="Proteomes" id="UP000030669">
    <property type="component" value="Unassembled WGS sequence"/>
</dbReference>
<dbReference type="EMBL" id="KB469308">
    <property type="protein sequence ID" value="EPQ52025.1"/>
    <property type="molecule type" value="Genomic_DNA"/>
</dbReference>
<feature type="compositionally biased region" description="Low complexity" evidence="1">
    <location>
        <begin position="60"/>
        <end position="74"/>
    </location>
</feature>
<dbReference type="GeneID" id="19302440"/>
<dbReference type="AlphaFoldDB" id="S7RCU9"/>
<accession>S7RCU9</accession>
<dbReference type="HOGENOM" id="CLU_1482173_0_0_1"/>
<feature type="region of interest" description="Disordered" evidence="1">
    <location>
        <begin position="1"/>
        <end position="101"/>
    </location>
</feature>
<reference evidence="2 3" key="1">
    <citation type="journal article" date="2012" name="Science">
        <title>The Paleozoic origin of enzymatic lignin decomposition reconstructed from 31 fungal genomes.</title>
        <authorList>
            <person name="Floudas D."/>
            <person name="Binder M."/>
            <person name="Riley R."/>
            <person name="Barry K."/>
            <person name="Blanchette R.A."/>
            <person name="Henrissat B."/>
            <person name="Martinez A.T."/>
            <person name="Otillar R."/>
            <person name="Spatafora J.W."/>
            <person name="Yadav J.S."/>
            <person name="Aerts A."/>
            <person name="Benoit I."/>
            <person name="Boyd A."/>
            <person name="Carlson A."/>
            <person name="Copeland A."/>
            <person name="Coutinho P.M."/>
            <person name="de Vries R.P."/>
            <person name="Ferreira P."/>
            <person name="Findley K."/>
            <person name="Foster B."/>
            <person name="Gaskell J."/>
            <person name="Glotzer D."/>
            <person name="Gorecki P."/>
            <person name="Heitman J."/>
            <person name="Hesse C."/>
            <person name="Hori C."/>
            <person name="Igarashi K."/>
            <person name="Jurgens J.A."/>
            <person name="Kallen N."/>
            <person name="Kersten P."/>
            <person name="Kohler A."/>
            <person name="Kuees U."/>
            <person name="Kumar T.K.A."/>
            <person name="Kuo A."/>
            <person name="LaButti K."/>
            <person name="Larrondo L.F."/>
            <person name="Lindquist E."/>
            <person name="Ling A."/>
            <person name="Lombard V."/>
            <person name="Lucas S."/>
            <person name="Lundell T."/>
            <person name="Martin R."/>
            <person name="McLaughlin D.J."/>
            <person name="Morgenstern I."/>
            <person name="Morin E."/>
            <person name="Murat C."/>
            <person name="Nagy L.G."/>
            <person name="Nolan M."/>
            <person name="Ohm R.A."/>
            <person name="Patyshakuliyeva A."/>
            <person name="Rokas A."/>
            <person name="Ruiz-Duenas F.J."/>
            <person name="Sabat G."/>
            <person name="Salamov A."/>
            <person name="Samejima M."/>
            <person name="Schmutz J."/>
            <person name="Slot J.C."/>
            <person name="St John F."/>
            <person name="Stenlid J."/>
            <person name="Sun H."/>
            <person name="Sun S."/>
            <person name="Syed K."/>
            <person name="Tsang A."/>
            <person name="Wiebenga A."/>
            <person name="Young D."/>
            <person name="Pisabarro A."/>
            <person name="Eastwood D.C."/>
            <person name="Martin F."/>
            <person name="Cullen D."/>
            <person name="Grigoriev I.V."/>
            <person name="Hibbett D.S."/>
        </authorList>
    </citation>
    <scope>NUCLEOTIDE SEQUENCE [LARGE SCALE GENOMIC DNA]</scope>
    <source>
        <strain evidence="2 3">ATCC 11539</strain>
    </source>
</reference>
<evidence type="ECO:0000313" key="3">
    <source>
        <dbReference type="Proteomes" id="UP000030669"/>
    </source>
</evidence>
<proteinExistence type="predicted"/>
<dbReference type="OrthoDB" id="3267542at2759"/>
<gene>
    <name evidence="2" type="ORF">GLOTRDRAFT_132151</name>
</gene>